<reference evidence="2" key="1">
    <citation type="submission" date="2021-03" db="EMBL/GenBank/DDBJ databases">
        <title>Draft genome sequence of rust myrtle Austropuccinia psidii MF-1, a brazilian biotype.</title>
        <authorList>
            <person name="Quecine M.C."/>
            <person name="Pachon D.M.R."/>
            <person name="Bonatelli M.L."/>
            <person name="Correr F.H."/>
            <person name="Franceschini L.M."/>
            <person name="Leite T.F."/>
            <person name="Margarido G.R.A."/>
            <person name="Almeida C.A."/>
            <person name="Ferrarezi J.A."/>
            <person name="Labate C.A."/>
        </authorList>
    </citation>
    <scope>NUCLEOTIDE SEQUENCE</scope>
    <source>
        <strain evidence="2">MF-1</strain>
    </source>
</reference>
<evidence type="ECO:0000259" key="1">
    <source>
        <dbReference type="Pfam" id="PF17919"/>
    </source>
</evidence>
<dbReference type="EMBL" id="AVOT02010298">
    <property type="protein sequence ID" value="MBW0489885.1"/>
    <property type="molecule type" value="Genomic_DNA"/>
</dbReference>
<comment type="caution">
    <text evidence="2">The sequence shown here is derived from an EMBL/GenBank/DDBJ whole genome shotgun (WGS) entry which is preliminary data.</text>
</comment>
<dbReference type="OrthoDB" id="5593162at2759"/>
<dbReference type="AlphaFoldDB" id="A0A9Q3CUQ7"/>
<organism evidence="2 3">
    <name type="scientific">Austropuccinia psidii MF-1</name>
    <dbReference type="NCBI Taxonomy" id="1389203"/>
    <lineage>
        <taxon>Eukaryota</taxon>
        <taxon>Fungi</taxon>
        <taxon>Dikarya</taxon>
        <taxon>Basidiomycota</taxon>
        <taxon>Pucciniomycotina</taxon>
        <taxon>Pucciniomycetes</taxon>
        <taxon>Pucciniales</taxon>
        <taxon>Sphaerophragmiaceae</taxon>
        <taxon>Austropuccinia</taxon>
    </lineage>
</organism>
<evidence type="ECO:0000313" key="2">
    <source>
        <dbReference type="EMBL" id="MBW0489885.1"/>
    </source>
</evidence>
<dbReference type="InterPro" id="IPR041577">
    <property type="entry name" value="RT_RNaseH_2"/>
</dbReference>
<name>A0A9Q3CUQ7_9BASI</name>
<feature type="domain" description="Reverse transcriptase/retrotransposon-derived protein RNase H-like" evidence="1">
    <location>
        <begin position="2"/>
        <end position="103"/>
    </location>
</feature>
<dbReference type="InterPro" id="IPR043502">
    <property type="entry name" value="DNA/RNA_pol_sf"/>
</dbReference>
<sequence>MTPERIKSYEKIRKVLTEAPLLLILEWNITFKLYIYSCGYGLGEALHQVKIIDDKPTEGPVCYISRKIKPTEARYGEGQMEFLCFVWALEKLHYYLYGSFFEIAIQEYRANMTIVHEAGNIHKNSDGLSMWALGNTPDSPSYVPLEAEPPIPIERINRTYISTELFEEVGESYKQYKNWHILT</sequence>
<gene>
    <name evidence="2" type="ORF">O181_029600</name>
</gene>
<protein>
    <recommendedName>
        <fullName evidence="1">Reverse transcriptase/retrotransposon-derived protein RNase H-like domain-containing protein</fullName>
    </recommendedName>
</protein>
<proteinExistence type="predicted"/>
<dbReference type="Proteomes" id="UP000765509">
    <property type="component" value="Unassembled WGS sequence"/>
</dbReference>
<accession>A0A9Q3CUQ7</accession>
<dbReference type="Pfam" id="PF17919">
    <property type="entry name" value="RT_RNaseH_2"/>
    <property type="match status" value="1"/>
</dbReference>
<evidence type="ECO:0000313" key="3">
    <source>
        <dbReference type="Proteomes" id="UP000765509"/>
    </source>
</evidence>
<dbReference type="SUPFAM" id="SSF56672">
    <property type="entry name" value="DNA/RNA polymerases"/>
    <property type="match status" value="1"/>
</dbReference>
<keyword evidence="3" id="KW-1185">Reference proteome</keyword>
<dbReference type="PANTHER" id="PTHR34072">
    <property type="entry name" value="ENZYMATIC POLYPROTEIN-RELATED"/>
    <property type="match status" value="1"/>
</dbReference>